<dbReference type="Gene3D" id="3.30.420.230">
    <property type="match status" value="1"/>
</dbReference>
<dbReference type="InterPro" id="IPR012592">
    <property type="entry name" value="PROCN"/>
</dbReference>
<dbReference type="PANTHER" id="PTHR11140">
    <property type="entry name" value="PRE-MRNA SPLICING FACTOR PRP8"/>
    <property type="match status" value="1"/>
</dbReference>
<name>A0ABN8LPX7_9CNID</name>
<reference evidence="7 8" key="1">
    <citation type="submission" date="2022-05" db="EMBL/GenBank/DDBJ databases">
        <authorList>
            <consortium name="Genoscope - CEA"/>
            <person name="William W."/>
        </authorList>
    </citation>
    <scope>NUCLEOTIDE SEQUENCE [LARGE SCALE GENOMIC DNA]</scope>
</reference>
<evidence type="ECO:0000259" key="6">
    <source>
        <dbReference type="Pfam" id="PF12134"/>
    </source>
</evidence>
<evidence type="ECO:0000259" key="2">
    <source>
        <dbReference type="Pfam" id="PF08083"/>
    </source>
</evidence>
<dbReference type="InterPro" id="IPR021983">
    <property type="entry name" value="PRP8_domainIV"/>
</dbReference>
<dbReference type="InterPro" id="IPR043172">
    <property type="entry name" value="Prp8_domainIV_palm"/>
</dbReference>
<dbReference type="Pfam" id="PF10596">
    <property type="entry name" value="U6-snRNA_bdg"/>
    <property type="match status" value="1"/>
</dbReference>
<keyword evidence="8" id="KW-1185">Reference proteome</keyword>
<feature type="domain" description="Pre-mRNA-processing-splicing factor 8 U5-snRNA-binding" evidence="4">
    <location>
        <begin position="1228"/>
        <end position="1362"/>
    </location>
</feature>
<gene>
    <name evidence="7" type="ORF">PEVE_00038800</name>
</gene>
<proteinExistence type="predicted"/>
<dbReference type="PANTHER" id="PTHR11140:SF0">
    <property type="entry name" value="PRE-MRNA-PROCESSING-SPLICING FACTOR 8"/>
    <property type="match status" value="1"/>
</dbReference>
<evidence type="ECO:0000313" key="8">
    <source>
        <dbReference type="Proteomes" id="UP001159427"/>
    </source>
</evidence>
<feature type="domain" description="PROCN" evidence="2">
    <location>
        <begin position="386"/>
        <end position="791"/>
    </location>
</feature>
<dbReference type="SUPFAM" id="SSF53098">
    <property type="entry name" value="Ribonuclease H-like"/>
    <property type="match status" value="2"/>
</dbReference>
<evidence type="ECO:0000313" key="7">
    <source>
        <dbReference type="EMBL" id="CAH3017612.1"/>
    </source>
</evidence>
<evidence type="ECO:0000259" key="1">
    <source>
        <dbReference type="Pfam" id="PF08082"/>
    </source>
</evidence>
<evidence type="ECO:0008006" key="9">
    <source>
        <dbReference type="Google" id="ProtNLM"/>
    </source>
</evidence>
<dbReference type="Pfam" id="PF08082">
    <property type="entry name" value="PRO8NT"/>
    <property type="match status" value="1"/>
</dbReference>
<dbReference type="Pfam" id="PF08083">
    <property type="entry name" value="PROCN"/>
    <property type="match status" value="1"/>
</dbReference>
<dbReference type="InterPro" id="IPR027652">
    <property type="entry name" value="PRP8"/>
</dbReference>
<dbReference type="Gene3D" id="3.40.140.10">
    <property type="entry name" value="Cytidine Deaminase, domain 2"/>
    <property type="match status" value="1"/>
</dbReference>
<feature type="domain" description="PRP8" evidence="6">
    <location>
        <begin position="1743"/>
        <end position="1971"/>
    </location>
</feature>
<sequence length="2133" mass="249435">MAAWGHPGMAAVPAEITEEKLQEKARKWQQLQSKRYSEKRKFGFVEAQKEDMPPEHVRKIIRDHGDMSSRKYRHDKRVYLGALKYMPHAVLKLLENMPMPWEQIRDVKVLYHITGAITFVNEIPWVVEPIYLAQWGTMWIMMRREKRDRRHFKRMRFPPFDDEEPPLDYADNILDVEPLEPIQIELDPEEDSSVYEWFYDHNPLLDTKMINGSSYRRWNITLPIMSTLYRLGNQLLTDLVDDNYFYLFDLKAFFTAKALNVAIPGGPKFEPLVRDVNLHDEDWNEFNDINKIIIRQPVRTEYRIAFPYLYNSLPYKVHLPWYHHPSVVYIKTEDPDLPAFYFDPLVNPIAHRHAVKTTEPIPDDDEEFELPEDIQPFLQDTPLYSDNTANGIALLWAPRPFCLRSARTRRALDIPLVKTWYREHCPSGHPVKVRVSYQKLLKCYVLNALKHRPPKAQKKRYLFRSFKATKFFQTTTLDWVEVGLQVCRQGYNMLNLLIHRKNLNYLHLDYNFNLKPVKTLTTKERKKSRFGNAFHLCREILRLTKLVVDSYVQYRLGNVDCFQLADGLQYIFSHVGQLTGMYRYKYKLMRQIRMCKDIKHLIYYRFNTGPVGKGPGCGFWAPGWRVWLFFLRGVVPLLERWLGNLLARQFEGRHSKGVAKTVTKQRVESHFDLELRAAVMHDILDMMPEGIKQNKARVILQHLSEAWRCWKANIPWKVPGLPTAVENMILRYVKAKADWWTNTAHYNRERIRRGATVDKTVCKKNLGRLTRLYLKAEQERQHNYLKDGPYISAEEAVAIYTTTVHWLESRRFSPIPFPPLSYKHDTKLLILALERLKEAYSVKSRLNQSQREELGLIEQAYDNPHEALSRIKRHLLTQRAFKEVGIEFMDLYSHLVPVYDVEPLEKITDAYLDQYLWYEADKRRLFPPWVKPADTEPPPLLTYKWCQGINNLQDVWETSEGECNVMMETNFEKMYEKIDLTLLNRLLRLIVDHNIADYMTAKNNIVINYKDMNHTNSYGIIRGLQFASFIVQYYGLVLDLLVLGLQRASEMAGPPQMPNDFLTFQDVQTETQHPIRLYSRYIDKMHVFFRFSADEARDLIQRYLTEHPDPNNENIVGYNNRKCWPRDARMRLMKHDVNLGRAVFWDIKNRLPRSVTTLTWDESFVSVFGHSLQNFFYLQSFALALCGFDNLLLPQDDKEISLFLFIILQVTKERTAQCFLKVDEESQQRFHNRVRQILMASGSTTFTKIVNKWNTALIGLMTYYRESVVNTQELLDLLVKCENKIQTRIKIGLNSKMPSRFPPVVFYTPKELGGLGMLSMGHVLIPQSDLRWSQQTDAGITHFRSGMSHDKDQLIPNLYRYIQPWESEFIDSQRVWAEYALKRQEANAQNREAEIEPSRQGGWKKYWTTKVRASCQFGVLFRTDFKQYQVLKQNPFWWTHQRHDGKLWNLNNYRTDMIQALGGVEGILEHTLFKGTYFPTWEGLFWEKASGFEESMKYKKLTNAQRSGLNQIPNRRFTLWWSPTINRANVYVGFQVQLDLTGIFMHGKIPTLKISLIQIFRAHLWQKVHESVVMDLCQVFDQELDALEIETVQKETIHPRKSYKMNSSCADILLFAAYKWNVSKPSILADSNDIMDSTTTQKYWVDVQLRWGDYDSHDIERYARAKYLDYTTDNMSIYPSPTGVLVGIDLAYNLHSAFGNWFPGVKPLIQQAMAKIMKANPALYVLRERVRKGLQLYSSEPTEPYLSSQNYGELFSNQIIWFVDDTNVYRVTIHKTFEGNLTTKPINGAIFIFNPRTGQLFLKIIHTSVWAGQKRLGQLAKWKTAEEVAALIRSLPVEEQPKQIIVTRKGMLDPLEVHLLDFPNIVIKGSELQLPFQACLKVEKLGDMILKATEPQMVLFNLYDDWLKTISSYTAFSRLILILRALHVNADRTKVLLKPDKTTITEPHHIWPTLTDEEWVPVEVALKDLILADYGKKNNVNVASLTQSEIRDIILGMEISAPSQQRQQIAEIEKQTKEQSQLTATTTRTTNIHGDEIIVSTTSNYETQTFSSKTEWRVRAISATNLHLRTNHIYVSSDDIKETGFTYILPKNILKKFIVISDLRTQVSDFFASEGDKSQTIIAQAFLTGEVAV</sequence>
<feature type="domain" description="RNA recognition motif spliceosomal PrP8" evidence="5">
    <location>
        <begin position="976"/>
        <end position="1066"/>
    </location>
</feature>
<evidence type="ECO:0000259" key="4">
    <source>
        <dbReference type="Pfam" id="PF10597"/>
    </source>
</evidence>
<dbReference type="InterPro" id="IPR019580">
    <property type="entry name" value="Prp8_U6-snRNA-bd"/>
</dbReference>
<dbReference type="InterPro" id="IPR019582">
    <property type="entry name" value="RRM_spliceosomal_PrP8"/>
</dbReference>
<accession>A0ABN8LPX7</accession>
<evidence type="ECO:0000259" key="5">
    <source>
        <dbReference type="Pfam" id="PF10598"/>
    </source>
</evidence>
<feature type="domain" description="Pre-mRNA-processing-splicing factor 8 U6-snRNA-binding" evidence="3">
    <location>
        <begin position="1425"/>
        <end position="1583"/>
    </location>
</feature>
<dbReference type="Gene3D" id="3.30.43.40">
    <property type="entry name" value="Pre-mRNA-processing-splicing factor 8, U5-snRNA-binding domain"/>
    <property type="match status" value="1"/>
</dbReference>
<dbReference type="InterPro" id="IPR019581">
    <property type="entry name" value="Prp8_U5-snRNA-bd"/>
</dbReference>
<dbReference type="InterPro" id="IPR012337">
    <property type="entry name" value="RNaseH-like_sf"/>
</dbReference>
<comment type="caution">
    <text evidence="7">The sequence shown here is derived from an EMBL/GenBank/DDBJ whole genome shotgun (WGS) entry which is preliminary data.</text>
</comment>
<dbReference type="Proteomes" id="UP001159427">
    <property type="component" value="Unassembled WGS sequence"/>
</dbReference>
<dbReference type="InterPro" id="IPR042516">
    <property type="entry name" value="Prp8_U5-snRNA-bd_sf"/>
</dbReference>
<evidence type="ECO:0000259" key="3">
    <source>
        <dbReference type="Pfam" id="PF10596"/>
    </source>
</evidence>
<dbReference type="Pfam" id="PF10598">
    <property type="entry name" value="RRM_4"/>
    <property type="match status" value="1"/>
</dbReference>
<feature type="domain" description="PRO8NT" evidence="1">
    <location>
        <begin position="49"/>
        <end position="200"/>
    </location>
</feature>
<organism evidence="7 8">
    <name type="scientific">Porites evermanni</name>
    <dbReference type="NCBI Taxonomy" id="104178"/>
    <lineage>
        <taxon>Eukaryota</taxon>
        <taxon>Metazoa</taxon>
        <taxon>Cnidaria</taxon>
        <taxon>Anthozoa</taxon>
        <taxon>Hexacorallia</taxon>
        <taxon>Scleractinia</taxon>
        <taxon>Fungiina</taxon>
        <taxon>Poritidae</taxon>
        <taxon>Porites</taxon>
    </lineage>
</organism>
<dbReference type="Gene3D" id="3.90.1570.40">
    <property type="match status" value="1"/>
</dbReference>
<dbReference type="Pfam" id="PF10597">
    <property type="entry name" value="U5_2-snRNA_bdg"/>
    <property type="match status" value="1"/>
</dbReference>
<dbReference type="EMBL" id="CALNXI010000067">
    <property type="protein sequence ID" value="CAH3017612.1"/>
    <property type="molecule type" value="Genomic_DNA"/>
</dbReference>
<dbReference type="InterPro" id="IPR043173">
    <property type="entry name" value="Prp8_domainIV_fingers"/>
</dbReference>
<dbReference type="InterPro" id="IPR012591">
    <property type="entry name" value="PRO8NT"/>
</dbReference>
<dbReference type="CDD" id="cd13838">
    <property type="entry name" value="RNase_H_like_Prp8_IV"/>
    <property type="match status" value="1"/>
</dbReference>
<protein>
    <recommendedName>
        <fullName evidence="9">MPN domain-containing protein</fullName>
    </recommendedName>
</protein>
<dbReference type="Pfam" id="PF12134">
    <property type="entry name" value="PRP8_domainIV"/>
    <property type="match status" value="1"/>
</dbReference>
<dbReference type="Gene3D" id="1.20.80.40">
    <property type="match status" value="1"/>
</dbReference>